<dbReference type="AlphaFoldDB" id="A0AAD8ZAE7"/>
<gene>
    <name evidence="2" type="ORF">P4O66_009119</name>
</gene>
<evidence type="ECO:0000313" key="3">
    <source>
        <dbReference type="Proteomes" id="UP001239994"/>
    </source>
</evidence>
<dbReference type="Proteomes" id="UP001239994">
    <property type="component" value="Unassembled WGS sequence"/>
</dbReference>
<feature type="region of interest" description="Disordered" evidence="1">
    <location>
        <begin position="60"/>
        <end position="98"/>
    </location>
</feature>
<feature type="compositionally biased region" description="Basic and acidic residues" evidence="1">
    <location>
        <begin position="74"/>
        <end position="91"/>
    </location>
</feature>
<proteinExistence type="predicted"/>
<protein>
    <submittedName>
        <fullName evidence="2">Uncharacterized protein</fullName>
    </submittedName>
</protein>
<dbReference type="EMBL" id="JAROKS010000015">
    <property type="protein sequence ID" value="KAK1796018.1"/>
    <property type="molecule type" value="Genomic_DNA"/>
</dbReference>
<organism evidence="2 3">
    <name type="scientific">Electrophorus voltai</name>
    <dbReference type="NCBI Taxonomy" id="2609070"/>
    <lineage>
        <taxon>Eukaryota</taxon>
        <taxon>Metazoa</taxon>
        <taxon>Chordata</taxon>
        <taxon>Craniata</taxon>
        <taxon>Vertebrata</taxon>
        <taxon>Euteleostomi</taxon>
        <taxon>Actinopterygii</taxon>
        <taxon>Neopterygii</taxon>
        <taxon>Teleostei</taxon>
        <taxon>Ostariophysi</taxon>
        <taxon>Gymnotiformes</taxon>
        <taxon>Gymnotoidei</taxon>
        <taxon>Gymnotidae</taxon>
        <taxon>Electrophorus</taxon>
    </lineage>
</organism>
<sequence length="258" mass="28835">MRYDKGSNGDSGVLLELSTGLTLIANPYMERWHGRVDELQAPCGPLLAREAALVSDAPTRMGGAVARRPQPRAADGRQQEEEPRWVSETERQGPWGCGGRGGWRRRTLENDPGAIQGRACGVRMYHLDIRFKRCCSAHSVSCLDQSQSPRQKKGRAVRGRRGLDQHGLWGRHIKGMDALLMEVEVQYEEQMKEKSGRREQGSREFMIRNTPISSIDPDQINNPGSPVPPAFQLLIEPFPALVTDVAWPLSWGEGQQLD</sequence>
<comment type="caution">
    <text evidence="2">The sequence shown here is derived from an EMBL/GenBank/DDBJ whole genome shotgun (WGS) entry which is preliminary data.</text>
</comment>
<keyword evidence="3" id="KW-1185">Reference proteome</keyword>
<name>A0AAD8ZAE7_9TELE</name>
<accession>A0AAD8ZAE7</accession>
<reference evidence="2" key="1">
    <citation type="submission" date="2023-03" db="EMBL/GenBank/DDBJ databases">
        <title>Electrophorus voltai genome.</title>
        <authorList>
            <person name="Bian C."/>
        </authorList>
    </citation>
    <scope>NUCLEOTIDE SEQUENCE</scope>
    <source>
        <strain evidence="2">CB-2022</strain>
        <tissue evidence="2">Muscle</tissue>
    </source>
</reference>
<evidence type="ECO:0000313" key="2">
    <source>
        <dbReference type="EMBL" id="KAK1796018.1"/>
    </source>
</evidence>
<evidence type="ECO:0000256" key="1">
    <source>
        <dbReference type="SAM" id="MobiDB-lite"/>
    </source>
</evidence>